<dbReference type="OrthoDB" id="196140at2759"/>
<dbReference type="InterPro" id="IPR019721">
    <property type="entry name" value="NADH-UbQ_OxRdtase_su21_N"/>
</dbReference>
<feature type="domain" description="NADH-ubiquinone oxidoreductase 21kDa subunit N-terminal" evidence="2">
    <location>
        <begin position="8"/>
        <end position="96"/>
    </location>
</feature>
<proteinExistence type="predicted"/>
<feature type="transmembrane region" description="Helical" evidence="1">
    <location>
        <begin position="66"/>
        <end position="84"/>
    </location>
</feature>
<organism evidence="4 5">
    <name type="scientific">Sphagnurus paluster</name>
    <dbReference type="NCBI Taxonomy" id="117069"/>
    <lineage>
        <taxon>Eukaryota</taxon>
        <taxon>Fungi</taxon>
        <taxon>Dikarya</taxon>
        <taxon>Basidiomycota</taxon>
        <taxon>Agaricomycotina</taxon>
        <taxon>Agaricomycetes</taxon>
        <taxon>Agaricomycetidae</taxon>
        <taxon>Agaricales</taxon>
        <taxon>Tricholomatineae</taxon>
        <taxon>Lyophyllaceae</taxon>
        <taxon>Sphagnurus</taxon>
    </lineage>
</organism>
<dbReference type="Pfam" id="PF10785">
    <property type="entry name" value="NADH-u_ox-rdase"/>
    <property type="match status" value="1"/>
</dbReference>
<keyword evidence="1" id="KW-0812">Transmembrane</keyword>
<dbReference type="AlphaFoldDB" id="A0A9P7FVW4"/>
<evidence type="ECO:0000313" key="4">
    <source>
        <dbReference type="EMBL" id="KAG5639083.1"/>
    </source>
</evidence>
<comment type="caution">
    <text evidence="4">The sequence shown here is derived from an EMBL/GenBank/DDBJ whole genome shotgun (WGS) entry which is preliminary data.</text>
</comment>
<evidence type="ECO:0000259" key="3">
    <source>
        <dbReference type="Pfam" id="PF12853"/>
    </source>
</evidence>
<evidence type="ECO:0000313" key="5">
    <source>
        <dbReference type="Proteomes" id="UP000717328"/>
    </source>
</evidence>
<feature type="domain" description="NADH-ubiquinone oxidoreductase 21kDa subunit C-terminal fungi" evidence="3">
    <location>
        <begin position="107"/>
        <end position="164"/>
    </location>
</feature>
<name>A0A9P7FVW4_9AGAR</name>
<reference evidence="4" key="1">
    <citation type="submission" date="2021-02" db="EMBL/GenBank/DDBJ databases">
        <authorList>
            <person name="Nieuwenhuis M."/>
            <person name="Van De Peppel L.J.J."/>
        </authorList>
    </citation>
    <scope>NUCLEOTIDE SEQUENCE</scope>
    <source>
        <strain evidence="4">D49</strain>
    </source>
</reference>
<dbReference type="PANTHER" id="PTHR34062">
    <property type="entry name" value="OXIDOREDUCTASE 21 KDA SUBUNIT, PUTATIVE (AFU_ORTHOLOGUE AFUA_4G04750)-RELATED"/>
    <property type="match status" value="1"/>
</dbReference>
<accession>A0A9P7FVW4</accession>
<reference evidence="4" key="2">
    <citation type="submission" date="2021-10" db="EMBL/GenBank/DDBJ databases">
        <title>Phylogenomics reveals ancestral predisposition of the termite-cultivated fungus Termitomyces towards a domesticated lifestyle.</title>
        <authorList>
            <person name="Auxier B."/>
            <person name="Grum-Grzhimaylo A."/>
            <person name="Cardenas M.E."/>
            <person name="Lodge J.D."/>
            <person name="Laessoe T."/>
            <person name="Pedersen O."/>
            <person name="Smith M.E."/>
            <person name="Kuyper T.W."/>
            <person name="Franco-Molano E.A."/>
            <person name="Baroni T.J."/>
            <person name="Aanen D.K."/>
        </authorList>
    </citation>
    <scope>NUCLEOTIDE SEQUENCE</scope>
    <source>
        <strain evidence="4">D49</strain>
    </source>
</reference>
<gene>
    <name evidence="4" type="ORF">H0H81_007027</name>
</gene>
<keyword evidence="5" id="KW-1185">Reference proteome</keyword>
<dbReference type="Proteomes" id="UP000717328">
    <property type="component" value="Unassembled WGS sequence"/>
</dbReference>
<protein>
    <submittedName>
        <fullName evidence="4">Uncharacterized protein</fullName>
    </submittedName>
</protein>
<keyword evidence="1" id="KW-1133">Transmembrane helix</keyword>
<dbReference type="Pfam" id="PF12853">
    <property type="entry name" value="NADH_u_ox_C"/>
    <property type="match status" value="1"/>
</dbReference>
<dbReference type="InterPro" id="IPR024549">
    <property type="entry name" value="NADH-UbQ_OxRdtase_su21_C_fun"/>
</dbReference>
<evidence type="ECO:0000259" key="2">
    <source>
        <dbReference type="Pfam" id="PF10785"/>
    </source>
</evidence>
<dbReference type="EMBL" id="JABCKI010005732">
    <property type="protein sequence ID" value="KAG5639083.1"/>
    <property type="molecule type" value="Genomic_DNA"/>
</dbReference>
<dbReference type="PANTHER" id="PTHR34062:SF1">
    <property type="entry name" value="NADH-UBIQUINONE OXIDOREDUCTASE 21KDA SUBUNIT N-TERMINAL DOMAIN-CONTAINING PROTEIN"/>
    <property type="match status" value="1"/>
</dbReference>
<sequence length="176" mass="19896">MPEKFTETPYPLIDSDPHASRVIRYFRPSDYAVWAGATGAFPSALYCWHPQIPTEMADPAKTSMRTALRLGGFLGFFGGFLLAYQRSSARFWGWSENKREEERDLAELTQRAADGKPLYGESPQPLWVQGNAYRNSLYSQLKFSVFPMFNLVNHPFHGTNPAKYGAPASEFSKDSN</sequence>
<keyword evidence="1" id="KW-0472">Membrane</keyword>
<dbReference type="InterPro" id="IPR053229">
    <property type="entry name" value="NADH-Q_oxidrdct_subunit"/>
</dbReference>
<evidence type="ECO:0000256" key="1">
    <source>
        <dbReference type="SAM" id="Phobius"/>
    </source>
</evidence>